<dbReference type="Proteomes" id="UP000050417">
    <property type="component" value="Unassembled WGS sequence"/>
</dbReference>
<dbReference type="GO" id="GO:0006310">
    <property type="term" value="P:DNA recombination"/>
    <property type="evidence" value="ECO:0007669"/>
    <property type="project" value="UniProtKB-KW"/>
</dbReference>
<evidence type="ECO:0000259" key="5">
    <source>
        <dbReference type="PROSITE" id="PS51898"/>
    </source>
</evidence>
<dbReference type="OrthoDB" id="9785687at2"/>
<dbReference type="CDD" id="cd00397">
    <property type="entry name" value="DNA_BRE_C"/>
    <property type="match status" value="1"/>
</dbReference>
<dbReference type="InterPro" id="IPR002104">
    <property type="entry name" value="Integrase_catalytic"/>
</dbReference>
<dbReference type="STRING" id="1134406.ADN00_00385"/>
<evidence type="ECO:0000313" key="8">
    <source>
        <dbReference type="Proteomes" id="UP000050417"/>
    </source>
</evidence>
<evidence type="ECO:0000259" key="6">
    <source>
        <dbReference type="PROSITE" id="PS51900"/>
    </source>
</evidence>
<dbReference type="Gene3D" id="1.10.443.10">
    <property type="entry name" value="Intergrase catalytic core"/>
    <property type="match status" value="1"/>
</dbReference>
<evidence type="ECO:0000256" key="3">
    <source>
        <dbReference type="ARBA" id="ARBA00023172"/>
    </source>
</evidence>
<dbReference type="PANTHER" id="PTHR30349">
    <property type="entry name" value="PHAGE INTEGRASE-RELATED"/>
    <property type="match status" value="1"/>
</dbReference>
<dbReference type="InterPro" id="IPR010998">
    <property type="entry name" value="Integrase_recombinase_N"/>
</dbReference>
<reference evidence="7 8" key="1">
    <citation type="submission" date="2015-07" db="EMBL/GenBank/DDBJ databases">
        <title>Genome sequence of Ornatilinea apprima DSM 23815.</title>
        <authorList>
            <person name="Hemp J."/>
            <person name="Ward L.M."/>
            <person name="Pace L.A."/>
            <person name="Fischer W.W."/>
        </authorList>
    </citation>
    <scope>NUCLEOTIDE SEQUENCE [LARGE SCALE GENOMIC DNA]</scope>
    <source>
        <strain evidence="7 8">P3M-1</strain>
    </source>
</reference>
<name>A0A0N8GPJ0_9CHLR</name>
<feature type="domain" description="Core-binding (CB)" evidence="6">
    <location>
        <begin position="6"/>
        <end position="92"/>
    </location>
</feature>
<dbReference type="Pfam" id="PF00589">
    <property type="entry name" value="Phage_integrase"/>
    <property type="match status" value="1"/>
</dbReference>
<dbReference type="EMBL" id="LGCL01000002">
    <property type="protein sequence ID" value="KPL81034.1"/>
    <property type="molecule type" value="Genomic_DNA"/>
</dbReference>
<dbReference type="InterPro" id="IPR013762">
    <property type="entry name" value="Integrase-like_cat_sf"/>
</dbReference>
<keyword evidence="2 4" id="KW-0238">DNA-binding</keyword>
<keyword evidence="8" id="KW-1185">Reference proteome</keyword>
<dbReference type="InterPro" id="IPR011010">
    <property type="entry name" value="DNA_brk_join_enz"/>
</dbReference>
<evidence type="ECO:0000313" key="7">
    <source>
        <dbReference type="EMBL" id="KPL81034.1"/>
    </source>
</evidence>
<gene>
    <name evidence="7" type="ORF">ADN00_00385</name>
</gene>
<dbReference type="GO" id="GO:0003677">
    <property type="term" value="F:DNA binding"/>
    <property type="evidence" value="ECO:0007669"/>
    <property type="project" value="UniProtKB-UniRule"/>
</dbReference>
<accession>A0A0N8GPJ0</accession>
<proteinExistence type="inferred from homology"/>
<dbReference type="GO" id="GO:0015074">
    <property type="term" value="P:DNA integration"/>
    <property type="evidence" value="ECO:0007669"/>
    <property type="project" value="InterPro"/>
</dbReference>
<evidence type="ECO:0000256" key="2">
    <source>
        <dbReference type="ARBA" id="ARBA00023125"/>
    </source>
</evidence>
<evidence type="ECO:0000256" key="1">
    <source>
        <dbReference type="ARBA" id="ARBA00008857"/>
    </source>
</evidence>
<dbReference type="InterPro" id="IPR044068">
    <property type="entry name" value="CB"/>
</dbReference>
<dbReference type="PROSITE" id="PS51898">
    <property type="entry name" value="TYR_RECOMBINASE"/>
    <property type="match status" value="1"/>
</dbReference>
<dbReference type="PROSITE" id="PS51900">
    <property type="entry name" value="CB"/>
    <property type="match status" value="1"/>
</dbReference>
<dbReference type="InterPro" id="IPR050090">
    <property type="entry name" value="Tyrosine_recombinase_XerCD"/>
</dbReference>
<dbReference type="Gene3D" id="1.10.150.130">
    <property type="match status" value="1"/>
</dbReference>
<dbReference type="SUPFAM" id="SSF56349">
    <property type="entry name" value="DNA breaking-rejoining enzymes"/>
    <property type="match status" value="1"/>
</dbReference>
<evidence type="ECO:0008006" key="9">
    <source>
        <dbReference type="Google" id="ProtNLM"/>
    </source>
</evidence>
<comment type="caution">
    <text evidence="7">The sequence shown here is derived from an EMBL/GenBank/DDBJ whole genome shotgun (WGS) entry which is preliminary data.</text>
</comment>
<dbReference type="RefSeq" id="WP_075060973.1">
    <property type="nucleotide sequence ID" value="NZ_LGCL01000002.1"/>
</dbReference>
<keyword evidence="3" id="KW-0233">DNA recombination</keyword>
<protein>
    <recommendedName>
        <fullName evidence="9">Tyr recombinase domain-containing protein</fullName>
    </recommendedName>
</protein>
<dbReference type="PANTHER" id="PTHR30349:SF41">
    <property type="entry name" value="INTEGRASE_RECOMBINASE PROTEIN MJ0367-RELATED"/>
    <property type="match status" value="1"/>
</dbReference>
<evidence type="ECO:0000256" key="4">
    <source>
        <dbReference type="PROSITE-ProRule" id="PRU01248"/>
    </source>
</evidence>
<dbReference type="AlphaFoldDB" id="A0A0N8GPJ0"/>
<comment type="similarity">
    <text evidence="1">Belongs to the 'phage' integrase family.</text>
</comment>
<organism evidence="7 8">
    <name type="scientific">Ornatilinea apprima</name>
    <dbReference type="NCBI Taxonomy" id="1134406"/>
    <lineage>
        <taxon>Bacteria</taxon>
        <taxon>Bacillati</taxon>
        <taxon>Chloroflexota</taxon>
        <taxon>Anaerolineae</taxon>
        <taxon>Anaerolineales</taxon>
        <taxon>Anaerolineaceae</taxon>
        <taxon>Ornatilinea</taxon>
    </lineage>
</organism>
<sequence>MTEQTPTIKQVISDYIDMVAQARSEKTARTYQNGLSVFASVLDVNGIDPFKAGIEQLPEDSITWFTAALKDYAPATERLYLTAATNFFEFLVSDNILEINLPRIRMLVRQRARKPGIRLPQFPTFEIEKVLDYAERLNTKPAEGEEERLRNYRDRAFLLLLADSGLRVHEACNLRRGDINWDSGQALVIGKGNREAVARFSTRSLKALSEYLRMRATVDGISGKELLSLPLFARHDRGAGKKIKPISTVTGRNIVKERVTEALGPDAVGRITPHSFRHFFVTKVLKASGNLKLAQELARHKNIAVTQRYAHLMDEELDQGYRAIFEKE</sequence>
<feature type="domain" description="Tyr recombinase" evidence="5">
    <location>
        <begin position="118"/>
        <end position="322"/>
    </location>
</feature>